<evidence type="ECO:0008006" key="3">
    <source>
        <dbReference type="Google" id="ProtNLM"/>
    </source>
</evidence>
<reference evidence="1 2" key="1">
    <citation type="submission" date="2018-08" db="EMBL/GenBank/DDBJ databases">
        <title>A genome reference for cultivated species of the human gut microbiota.</title>
        <authorList>
            <person name="Zou Y."/>
            <person name="Xue W."/>
            <person name="Luo G."/>
        </authorList>
    </citation>
    <scope>NUCLEOTIDE SEQUENCE [LARGE SCALE GENOMIC DNA]</scope>
    <source>
        <strain evidence="1 2">AM47-6BH</strain>
    </source>
</reference>
<accession>A0A413Q4L7</accession>
<dbReference type="Proteomes" id="UP000283721">
    <property type="component" value="Unassembled WGS sequence"/>
</dbReference>
<comment type="caution">
    <text evidence="1">The sequence shown here is derived from an EMBL/GenBank/DDBJ whole genome shotgun (WGS) entry which is preliminary data.</text>
</comment>
<gene>
    <name evidence="1" type="ORF">DW967_12805</name>
</gene>
<evidence type="ECO:0000313" key="1">
    <source>
        <dbReference type="EMBL" id="RGZ89734.1"/>
    </source>
</evidence>
<dbReference type="EMBL" id="QSES01000027">
    <property type="protein sequence ID" value="RGZ89734.1"/>
    <property type="molecule type" value="Genomic_DNA"/>
</dbReference>
<dbReference type="AlphaFoldDB" id="A0A413Q4L7"/>
<proteinExistence type="predicted"/>
<protein>
    <recommendedName>
        <fullName evidence="3">TFIIB-type zinc ribbon-containing protein</fullName>
    </recommendedName>
</protein>
<sequence>MRIQEKIIKKWKFKIREVQDVSTENFTITIQGDSEGYVTFECPYCNSEFKLQAGEYQNDEEPFKELFCPYCGLAKEKNEFLSSDVIEQAQAIAYNHMVDELNKTFKKMQRSVNRSKSLIKMDFKPLKKVATKELKDKDTTETEFTCSCCGRRVKVLYCAGAAKVFCPYCGVDI</sequence>
<evidence type="ECO:0000313" key="2">
    <source>
        <dbReference type="Proteomes" id="UP000283721"/>
    </source>
</evidence>
<organism evidence="1 2">
    <name type="scientific">Agathobacter rectalis</name>
    <dbReference type="NCBI Taxonomy" id="39491"/>
    <lineage>
        <taxon>Bacteria</taxon>
        <taxon>Bacillati</taxon>
        <taxon>Bacillota</taxon>
        <taxon>Clostridia</taxon>
        <taxon>Lachnospirales</taxon>
        <taxon>Lachnospiraceae</taxon>
        <taxon>Agathobacter</taxon>
    </lineage>
</organism>
<name>A0A413Q4L7_9FIRM</name>